<proteinExistence type="predicted"/>
<evidence type="ECO:0000256" key="1">
    <source>
        <dbReference type="ARBA" id="ARBA00004651"/>
    </source>
</evidence>
<dbReference type="GO" id="GO:0005886">
    <property type="term" value="C:plasma membrane"/>
    <property type="evidence" value="ECO:0007669"/>
    <property type="project" value="UniProtKB-SubCell"/>
</dbReference>
<keyword evidence="5 6" id="KW-0472">Membrane</keyword>
<evidence type="ECO:0000256" key="4">
    <source>
        <dbReference type="ARBA" id="ARBA00022989"/>
    </source>
</evidence>
<dbReference type="STRING" id="279360.MB14_03845"/>
<evidence type="ECO:0000313" key="8">
    <source>
        <dbReference type="Proteomes" id="UP000075583"/>
    </source>
</evidence>
<evidence type="ECO:0000256" key="3">
    <source>
        <dbReference type="ARBA" id="ARBA00022692"/>
    </source>
</evidence>
<feature type="transmembrane region" description="Helical" evidence="6">
    <location>
        <begin position="76"/>
        <end position="97"/>
    </location>
</feature>
<accession>A0A150X6L7</accession>
<feature type="transmembrane region" description="Helical" evidence="6">
    <location>
        <begin position="45"/>
        <end position="64"/>
    </location>
</feature>
<evidence type="ECO:0000313" key="7">
    <source>
        <dbReference type="EMBL" id="KYG74353.1"/>
    </source>
</evidence>
<dbReference type="OrthoDB" id="981917at2"/>
<evidence type="ECO:0000256" key="5">
    <source>
        <dbReference type="ARBA" id="ARBA00023136"/>
    </source>
</evidence>
<dbReference type="EMBL" id="LQZQ01000045">
    <property type="protein sequence ID" value="KYG74353.1"/>
    <property type="molecule type" value="Genomic_DNA"/>
</dbReference>
<reference evidence="7" key="1">
    <citation type="submission" date="2016-01" db="EMBL/GenBank/DDBJ databases">
        <title>Genome sequencing of Roseivirga ehrenbergii KMM 6017.</title>
        <authorList>
            <person name="Selvaratnam C."/>
            <person name="Thevarajoo S."/>
            <person name="Goh K.M."/>
            <person name="Ee R."/>
            <person name="Chan K.-G."/>
            <person name="Chong C.S."/>
        </authorList>
    </citation>
    <scope>NUCLEOTIDE SEQUENCE [LARGE SCALE GENOMIC DNA]</scope>
    <source>
        <strain evidence="7">KMM 6017</strain>
    </source>
</reference>
<evidence type="ECO:0008006" key="9">
    <source>
        <dbReference type="Google" id="ProtNLM"/>
    </source>
</evidence>
<keyword evidence="8" id="KW-1185">Reference proteome</keyword>
<organism evidence="7 8">
    <name type="scientific">Roseivirga ehrenbergii (strain DSM 102268 / JCM 13514 / KCTC 12282 / NCIMB 14502 / KMM 6017)</name>
    <dbReference type="NCBI Taxonomy" id="279360"/>
    <lineage>
        <taxon>Bacteria</taxon>
        <taxon>Pseudomonadati</taxon>
        <taxon>Bacteroidota</taxon>
        <taxon>Cytophagia</taxon>
        <taxon>Cytophagales</taxon>
        <taxon>Roseivirgaceae</taxon>
        <taxon>Roseivirga</taxon>
    </lineage>
</organism>
<dbReference type="AlphaFoldDB" id="A0A150X6L7"/>
<comment type="subcellular location">
    <subcellularLocation>
        <location evidence="1">Cell membrane</location>
        <topology evidence="1">Multi-pass membrane protein</topology>
    </subcellularLocation>
</comment>
<keyword evidence="2" id="KW-1003">Cell membrane</keyword>
<dbReference type="Pfam" id="PF03626">
    <property type="entry name" value="COX4_pro"/>
    <property type="match status" value="1"/>
</dbReference>
<dbReference type="Proteomes" id="UP000075583">
    <property type="component" value="Unassembled WGS sequence"/>
</dbReference>
<evidence type="ECO:0000256" key="6">
    <source>
        <dbReference type="SAM" id="Phobius"/>
    </source>
</evidence>
<sequence length="123" mass="13577">MEQTSNVVVQPVDKNKIRGIWKIAGILAIITAIEYVFAFTMDAGLLRNVIFVGLTILKAFYIVSEFMHLGHEVKGLIYSVILPMIFIVWLIVALVELEGGAVKSSRGIVDYNPAGSEQVDDSH</sequence>
<feature type="transmembrane region" description="Helical" evidence="6">
    <location>
        <begin position="20"/>
        <end position="38"/>
    </location>
</feature>
<comment type="caution">
    <text evidence="7">The sequence shown here is derived from an EMBL/GenBank/DDBJ whole genome shotgun (WGS) entry which is preliminary data.</text>
</comment>
<dbReference type="InterPro" id="IPR005171">
    <property type="entry name" value="Cyt_c_oxidase_su4_prok"/>
</dbReference>
<name>A0A150X6L7_ROSEK</name>
<protein>
    <recommendedName>
        <fullName evidence="9">Cytochrome C oxidase subunit IV</fullName>
    </recommendedName>
</protein>
<evidence type="ECO:0000256" key="2">
    <source>
        <dbReference type="ARBA" id="ARBA00022475"/>
    </source>
</evidence>
<keyword evidence="3 6" id="KW-0812">Transmembrane</keyword>
<gene>
    <name evidence="7" type="ORF">MB14_03845</name>
</gene>
<keyword evidence="4 6" id="KW-1133">Transmembrane helix</keyword>